<proteinExistence type="predicted"/>
<dbReference type="PANTHER" id="PTHR39082">
    <property type="entry name" value="PHOSPHOLIPASE C-BETA-2-RELATED"/>
    <property type="match status" value="1"/>
</dbReference>
<evidence type="ECO:0000259" key="2">
    <source>
        <dbReference type="Pfam" id="PF02591"/>
    </source>
</evidence>
<dbReference type="InterPro" id="IPR003743">
    <property type="entry name" value="Zf-RING_7"/>
</dbReference>
<feature type="coiled-coil region" evidence="1">
    <location>
        <begin position="46"/>
        <end position="166"/>
    </location>
</feature>
<keyword evidence="1" id="KW-0175">Coiled coil</keyword>
<reference evidence="4" key="1">
    <citation type="journal article" date="2014" name="Front. Microbiol.">
        <title>High frequency of phylogenetically diverse reductive dehalogenase-homologous genes in deep subseafloor sedimentary metagenomes.</title>
        <authorList>
            <person name="Kawai M."/>
            <person name="Futagami T."/>
            <person name="Toyoda A."/>
            <person name="Takaki Y."/>
            <person name="Nishi S."/>
            <person name="Hori S."/>
            <person name="Arai W."/>
            <person name="Tsubouchi T."/>
            <person name="Morono Y."/>
            <person name="Uchiyama I."/>
            <person name="Ito T."/>
            <person name="Fujiyama A."/>
            <person name="Inagaki F."/>
            <person name="Takami H."/>
        </authorList>
    </citation>
    <scope>NUCLEOTIDE SEQUENCE</scope>
    <source>
        <strain evidence="4">Expedition CK06-06</strain>
    </source>
</reference>
<dbReference type="AlphaFoldDB" id="X1M9E3"/>
<dbReference type="Pfam" id="PF02591">
    <property type="entry name" value="Zn_ribbon_9"/>
    <property type="match status" value="1"/>
</dbReference>
<evidence type="ECO:0000259" key="3">
    <source>
        <dbReference type="Pfam" id="PF24481"/>
    </source>
</evidence>
<dbReference type="Pfam" id="PF24481">
    <property type="entry name" value="CT398_CC"/>
    <property type="match status" value="1"/>
</dbReference>
<dbReference type="InterPro" id="IPR056003">
    <property type="entry name" value="CT398_CC_hairpin"/>
</dbReference>
<evidence type="ECO:0000256" key="1">
    <source>
        <dbReference type="SAM" id="Coils"/>
    </source>
</evidence>
<accession>X1M9E3</accession>
<dbReference type="InterPro" id="IPR052376">
    <property type="entry name" value="Oxidative_Scav/Glycosyltrans"/>
</dbReference>
<dbReference type="PANTHER" id="PTHR39082:SF1">
    <property type="entry name" value="SCAVENGER RECEPTOR CLASS A MEMBER 3"/>
    <property type="match status" value="1"/>
</dbReference>
<dbReference type="Gene3D" id="1.10.287.1490">
    <property type="match status" value="1"/>
</dbReference>
<dbReference type="EMBL" id="BARV01004032">
    <property type="protein sequence ID" value="GAI14721.1"/>
    <property type="molecule type" value="Genomic_DNA"/>
</dbReference>
<name>X1M9E3_9ZZZZ</name>
<gene>
    <name evidence="4" type="ORF">S06H3_09238</name>
</gene>
<organism evidence="4">
    <name type="scientific">marine sediment metagenome</name>
    <dbReference type="NCBI Taxonomy" id="412755"/>
    <lineage>
        <taxon>unclassified sequences</taxon>
        <taxon>metagenomes</taxon>
        <taxon>ecological metagenomes</taxon>
    </lineage>
</organism>
<comment type="caution">
    <text evidence="4">The sequence shown here is derived from an EMBL/GenBank/DDBJ whole genome shotgun (WGS) entry which is preliminary data.</text>
</comment>
<feature type="domain" description="CT398-like coiled coil hairpin" evidence="3">
    <location>
        <begin position="11"/>
        <end position="185"/>
    </location>
</feature>
<protein>
    <submittedName>
        <fullName evidence="4">Uncharacterized protein</fullName>
    </submittedName>
</protein>
<sequence>MDIEFEKLINLQKLDKEITDVSLFLENIPSKIEKINKKIETSSQIVTLAKEKMTQNQKKRRDLEAEVKDIKEQISKYNRQLNEVKTNREYSILLKEIEEAKQKDNDMEEEIISEMLSADEIEDEIKTASQKYSEAEEKFSKEKDVLQQEKKKFEAKRDKLNQKKEKLVPKIPSDQVSLYLKIYKRNSGIALSPVKEEFCSLCHLRIRPQVINELKGKEKIILCENCGRILYCDT</sequence>
<feature type="domain" description="C4-type zinc ribbon" evidence="2">
    <location>
        <begin position="199"/>
        <end position="230"/>
    </location>
</feature>
<evidence type="ECO:0000313" key="4">
    <source>
        <dbReference type="EMBL" id="GAI14721.1"/>
    </source>
</evidence>